<gene>
    <name evidence="3" type="ORF">F8388_011734</name>
</gene>
<feature type="region of interest" description="Disordered" evidence="1">
    <location>
        <begin position="225"/>
        <end position="252"/>
    </location>
</feature>
<name>A0A7J6FGN0_CANSA</name>
<evidence type="ECO:0000259" key="2">
    <source>
        <dbReference type="Pfam" id="PF13966"/>
    </source>
</evidence>
<dbReference type="AlphaFoldDB" id="A0A7J6FGN0"/>
<organism evidence="3 4">
    <name type="scientific">Cannabis sativa</name>
    <name type="common">Hemp</name>
    <name type="synonym">Marijuana</name>
    <dbReference type="NCBI Taxonomy" id="3483"/>
    <lineage>
        <taxon>Eukaryota</taxon>
        <taxon>Viridiplantae</taxon>
        <taxon>Streptophyta</taxon>
        <taxon>Embryophyta</taxon>
        <taxon>Tracheophyta</taxon>
        <taxon>Spermatophyta</taxon>
        <taxon>Magnoliopsida</taxon>
        <taxon>eudicotyledons</taxon>
        <taxon>Gunneridae</taxon>
        <taxon>Pentapetalae</taxon>
        <taxon>rosids</taxon>
        <taxon>fabids</taxon>
        <taxon>Rosales</taxon>
        <taxon>Cannabaceae</taxon>
        <taxon>Cannabis</taxon>
    </lineage>
</organism>
<proteinExistence type="predicted"/>
<dbReference type="Pfam" id="PF13966">
    <property type="entry name" value="zf-RVT"/>
    <property type="match status" value="1"/>
</dbReference>
<reference evidence="3 4" key="1">
    <citation type="journal article" date="2020" name="bioRxiv">
        <title>Sequence and annotation of 42 cannabis genomes reveals extensive copy number variation in cannabinoid synthesis and pathogen resistance genes.</title>
        <authorList>
            <person name="Mckernan K.J."/>
            <person name="Helbert Y."/>
            <person name="Kane L.T."/>
            <person name="Ebling H."/>
            <person name="Zhang L."/>
            <person name="Liu B."/>
            <person name="Eaton Z."/>
            <person name="Mclaughlin S."/>
            <person name="Kingan S."/>
            <person name="Baybayan P."/>
            <person name="Concepcion G."/>
            <person name="Jordan M."/>
            <person name="Riva A."/>
            <person name="Barbazuk W."/>
            <person name="Harkins T."/>
        </authorList>
    </citation>
    <scope>NUCLEOTIDE SEQUENCE [LARGE SCALE GENOMIC DNA]</scope>
    <source>
        <strain evidence="4">cv. Jamaican Lion 4</strain>
        <tissue evidence="3">Leaf</tissue>
    </source>
</reference>
<comment type="caution">
    <text evidence="3">The sequence shown here is derived from an EMBL/GenBank/DDBJ whole genome shotgun (WGS) entry which is preliminary data.</text>
</comment>
<protein>
    <recommendedName>
        <fullName evidence="2">Reverse transcriptase zinc-binding domain-containing protein</fullName>
    </recommendedName>
</protein>
<accession>A0A7J6FGN0</accession>
<dbReference type="EMBL" id="JAATIP010000121">
    <property type="protein sequence ID" value="KAF4369864.1"/>
    <property type="molecule type" value="Genomic_DNA"/>
</dbReference>
<evidence type="ECO:0000313" key="4">
    <source>
        <dbReference type="Proteomes" id="UP000525078"/>
    </source>
</evidence>
<feature type="compositionally biased region" description="Polar residues" evidence="1">
    <location>
        <begin position="232"/>
        <end position="251"/>
    </location>
</feature>
<evidence type="ECO:0000256" key="1">
    <source>
        <dbReference type="SAM" id="MobiDB-lite"/>
    </source>
</evidence>
<evidence type="ECO:0000313" key="3">
    <source>
        <dbReference type="EMBL" id="KAF4369864.1"/>
    </source>
</evidence>
<feature type="domain" description="Reverse transcriptase zinc-binding" evidence="2">
    <location>
        <begin position="27"/>
        <end position="89"/>
    </location>
</feature>
<dbReference type="Proteomes" id="UP000525078">
    <property type="component" value="Unassembled WGS sequence"/>
</dbReference>
<dbReference type="InterPro" id="IPR026960">
    <property type="entry name" value="RVT-Znf"/>
</dbReference>
<sequence length="339" mass="38838">MLGHKILSLRDSLDETTLRQATRGNKFSAKRCYNLFVEESQAVNAGAIWDKLVVPKHRFIYWQIFNTHLLTRDYLQQILVIPSNLCPVFAAVNKWMGNFQWPRSIEEMVRGCCNLKKNLTDRIINTVLAAALYFLWKSRNKCIFDLSCLTPSCLSLGIKDTVRWRLISKGPFKDCKRNKYLLNVFFLWAVAAGFCSSSRWFCRLLPCVCIVCLLNKAFPFFKKEKKNEGNHSKGSSNGQRPGSSSNTNSKPSYDLLKRTRTDLPVQPTYFGQLATRKNYVGTLHAPCVVEDRLAILLQSYAGVELFLKGNVPVLLLNNDSRTLAYVTFGMMQVLLIYFW</sequence>